<comment type="caution">
    <text evidence="2">The sequence shown here is derived from an EMBL/GenBank/DDBJ whole genome shotgun (WGS) entry which is preliminary data.</text>
</comment>
<keyword evidence="3" id="KW-1185">Reference proteome</keyword>
<proteinExistence type="predicted"/>
<gene>
    <name evidence="2" type="ORF">HOLleu_13586</name>
</gene>
<feature type="compositionally biased region" description="Acidic residues" evidence="1">
    <location>
        <begin position="39"/>
        <end position="53"/>
    </location>
</feature>
<evidence type="ECO:0000313" key="2">
    <source>
        <dbReference type="EMBL" id="KAJ8042516.1"/>
    </source>
</evidence>
<evidence type="ECO:0000313" key="3">
    <source>
        <dbReference type="Proteomes" id="UP001152320"/>
    </source>
</evidence>
<protein>
    <submittedName>
        <fullName evidence="2">Uncharacterized protein</fullName>
    </submittedName>
</protein>
<dbReference type="Proteomes" id="UP001152320">
    <property type="component" value="Chromosome 5"/>
</dbReference>
<sequence>MESFIRLMQGFHNSSNTMADRDHNIPISSQEMQTREMPEETDFAQEAEEDHYDSDENRHDVRENLIDGTFKESAVDRMDCVSSNHFQNEDTLESVNDRRTPETQPRMQEDRAVTEQGVGR</sequence>
<reference evidence="2" key="1">
    <citation type="submission" date="2021-10" db="EMBL/GenBank/DDBJ databases">
        <title>Tropical sea cucumber genome reveals ecological adaptation and Cuvierian tubules defense mechanism.</title>
        <authorList>
            <person name="Chen T."/>
        </authorList>
    </citation>
    <scope>NUCLEOTIDE SEQUENCE</scope>
    <source>
        <strain evidence="2">Nanhai2018</strain>
        <tissue evidence="2">Muscle</tissue>
    </source>
</reference>
<feature type="region of interest" description="Disordered" evidence="1">
    <location>
        <begin position="82"/>
        <end position="120"/>
    </location>
</feature>
<evidence type="ECO:0000256" key="1">
    <source>
        <dbReference type="SAM" id="MobiDB-lite"/>
    </source>
</evidence>
<accession>A0A9Q1CCQ3</accession>
<dbReference type="EMBL" id="JAIZAY010000005">
    <property type="protein sequence ID" value="KAJ8042516.1"/>
    <property type="molecule type" value="Genomic_DNA"/>
</dbReference>
<feature type="compositionally biased region" description="Basic and acidic residues" evidence="1">
    <location>
        <begin position="95"/>
        <end position="113"/>
    </location>
</feature>
<feature type="region of interest" description="Disordered" evidence="1">
    <location>
        <begin position="29"/>
        <end position="59"/>
    </location>
</feature>
<name>A0A9Q1CCQ3_HOLLE</name>
<dbReference type="AlphaFoldDB" id="A0A9Q1CCQ3"/>
<organism evidence="2 3">
    <name type="scientific">Holothuria leucospilota</name>
    <name type="common">Black long sea cucumber</name>
    <name type="synonym">Mertensiothuria leucospilota</name>
    <dbReference type="NCBI Taxonomy" id="206669"/>
    <lineage>
        <taxon>Eukaryota</taxon>
        <taxon>Metazoa</taxon>
        <taxon>Echinodermata</taxon>
        <taxon>Eleutherozoa</taxon>
        <taxon>Echinozoa</taxon>
        <taxon>Holothuroidea</taxon>
        <taxon>Aspidochirotacea</taxon>
        <taxon>Aspidochirotida</taxon>
        <taxon>Holothuriidae</taxon>
        <taxon>Holothuria</taxon>
    </lineage>
</organism>